<dbReference type="Gene3D" id="3.40.630.30">
    <property type="match status" value="1"/>
</dbReference>
<dbReference type="SUPFAM" id="SSF55729">
    <property type="entry name" value="Acyl-CoA N-acyltransferases (Nat)"/>
    <property type="match status" value="1"/>
</dbReference>
<gene>
    <name evidence="2" type="ORF">AVO45_12940</name>
</gene>
<accession>A0A0X3TKD8</accession>
<feature type="domain" description="N-acetyltransferase" evidence="1">
    <location>
        <begin position="13"/>
        <end position="154"/>
    </location>
</feature>
<dbReference type="RefSeq" id="WP_068349006.1">
    <property type="nucleotide sequence ID" value="NZ_LQBQ01000036.1"/>
</dbReference>
<organism evidence="2 3">
    <name type="scientific">Ruegeria marisrubri</name>
    <dbReference type="NCBI Taxonomy" id="1685379"/>
    <lineage>
        <taxon>Bacteria</taxon>
        <taxon>Pseudomonadati</taxon>
        <taxon>Pseudomonadota</taxon>
        <taxon>Alphaproteobacteria</taxon>
        <taxon>Rhodobacterales</taxon>
        <taxon>Roseobacteraceae</taxon>
        <taxon>Ruegeria</taxon>
    </lineage>
</organism>
<dbReference type="AlphaFoldDB" id="A0A0X3TKD8"/>
<evidence type="ECO:0000259" key="1">
    <source>
        <dbReference type="PROSITE" id="PS51186"/>
    </source>
</evidence>
<evidence type="ECO:0000313" key="2">
    <source>
        <dbReference type="EMBL" id="KUJ76214.1"/>
    </source>
</evidence>
<evidence type="ECO:0000313" key="3">
    <source>
        <dbReference type="Proteomes" id="UP000053791"/>
    </source>
</evidence>
<reference evidence="2 3" key="1">
    <citation type="submission" date="2015-12" db="EMBL/GenBank/DDBJ databases">
        <authorList>
            <person name="Shamseldin A."/>
            <person name="Moawad H."/>
            <person name="Abd El-Rahim W.M."/>
            <person name="Sadowsky M.J."/>
        </authorList>
    </citation>
    <scope>NUCLEOTIDE SEQUENCE [LARGE SCALE GENOMIC DNA]</scope>
    <source>
        <strain evidence="2 3">ZGT118</strain>
    </source>
</reference>
<protein>
    <recommendedName>
        <fullName evidence="1">N-acetyltransferase domain-containing protein</fullName>
    </recommendedName>
</protein>
<proteinExistence type="predicted"/>
<dbReference type="EMBL" id="LQBQ01000036">
    <property type="protein sequence ID" value="KUJ76214.1"/>
    <property type="molecule type" value="Genomic_DNA"/>
</dbReference>
<sequence>MKHSLELFEQPIPAMRAPTAEDGKTIAALAQRAEQEVVGELLGALAEVGDFGETSIIAELNGEVVGAVLAYVLPYDPQTLFIWQVTVAEGEEGKGLASLMLGQLMRRDACADVTRVQTAIPSSDEHAWTLFRRFAHWQRTRMDIQPFVTQALKPHRRHENDNLVTIHLHSEARQAV</sequence>
<keyword evidence="3" id="KW-1185">Reference proteome</keyword>
<dbReference type="InterPro" id="IPR000182">
    <property type="entry name" value="GNAT_dom"/>
</dbReference>
<dbReference type="STRING" id="1685379.AVO45_12940"/>
<comment type="caution">
    <text evidence="2">The sequence shown here is derived from an EMBL/GenBank/DDBJ whole genome shotgun (WGS) entry which is preliminary data.</text>
</comment>
<dbReference type="Proteomes" id="UP000053791">
    <property type="component" value="Unassembled WGS sequence"/>
</dbReference>
<dbReference type="PROSITE" id="PS51186">
    <property type="entry name" value="GNAT"/>
    <property type="match status" value="1"/>
</dbReference>
<dbReference type="OrthoDB" id="7707286at2"/>
<dbReference type="GO" id="GO:0016747">
    <property type="term" value="F:acyltransferase activity, transferring groups other than amino-acyl groups"/>
    <property type="evidence" value="ECO:0007669"/>
    <property type="project" value="InterPro"/>
</dbReference>
<dbReference type="InterPro" id="IPR016181">
    <property type="entry name" value="Acyl_CoA_acyltransferase"/>
</dbReference>
<dbReference type="CDD" id="cd04301">
    <property type="entry name" value="NAT_SF"/>
    <property type="match status" value="1"/>
</dbReference>
<name>A0A0X3TKD8_9RHOB</name>
<dbReference type="Pfam" id="PF00583">
    <property type="entry name" value="Acetyltransf_1"/>
    <property type="match status" value="1"/>
</dbReference>